<dbReference type="AlphaFoldDB" id="A0A815IWI5"/>
<keyword evidence="1" id="KW-1133">Transmembrane helix</keyword>
<gene>
    <name evidence="4" type="ORF">JXQ802_LOCUS49642</name>
    <name evidence="3" type="ORF">PYM288_LOCUS33524</name>
</gene>
<dbReference type="SUPFAM" id="SSF52540">
    <property type="entry name" value="P-loop containing nucleoside triphosphate hydrolases"/>
    <property type="match status" value="1"/>
</dbReference>
<protein>
    <recommendedName>
        <fullName evidence="2">G domain-containing protein</fullName>
    </recommendedName>
</protein>
<comment type="caution">
    <text evidence="3">The sequence shown here is derived from an EMBL/GenBank/DDBJ whole genome shotgun (WGS) entry which is preliminary data.</text>
</comment>
<dbReference type="EMBL" id="CAJNOH010004599">
    <property type="protein sequence ID" value="CAF1374363.1"/>
    <property type="molecule type" value="Genomic_DNA"/>
</dbReference>
<dbReference type="Proteomes" id="UP000663870">
    <property type="component" value="Unassembled WGS sequence"/>
</dbReference>
<evidence type="ECO:0000259" key="2">
    <source>
        <dbReference type="Pfam" id="PF01926"/>
    </source>
</evidence>
<dbReference type="EMBL" id="CAJNOL010006043">
    <property type="protein sequence ID" value="CAF1613173.1"/>
    <property type="molecule type" value="Genomic_DNA"/>
</dbReference>
<dbReference type="InterPro" id="IPR027417">
    <property type="entry name" value="P-loop_NTPase"/>
</dbReference>
<evidence type="ECO:0000256" key="1">
    <source>
        <dbReference type="SAM" id="Phobius"/>
    </source>
</evidence>
<dbReference type="InterPro" id="IPR006073">
    <property type="entry name" value="GTP-bd"/>
</dbReference>
<keyword evidence="1" id="KW-0812">Transmembrane</keyword>
<keyword evidence="1" id="KW-0472">Membrane</keyword>
<dbReference type="Pfam" id="PF01926">
    <property type="entry name" value="MMR_HSR1"/>
    <property type="match status" value="1"/>
</dbReference>
<accession>A0A815IWI5</accession>
<organism evidence="3 5">
    <name type="scientific">Rotaria sordida</name>
    <dbReference type="NCBI Taxonomy" id="392033"/>
    <lineage>
        <taxon>Eukaryota</taxon>
        <taxon>Metazoa</taxon>
        <taxon>Spiralia</taxon>
        <taxon>Gnathifera</taxon>
        <taxon>Rotifera</taxon>
        <taxon>Eurotatoria</taxon>
        <taxon>Bdelloidea</taxon>
        <taxon>Philodinida</taxon>
        <taxon>Philodinidae</taxon>
        <taxon>Rotaria</taxon>
    </lineage>
</organism>
<evidence type="ECO:0000313" key="4">
    <source>
        <dbReference type="EMBL" id="CAF1613173.1"/>
    </source>
</evidence>
<sequence>MNNQIQEHVSNGIALSTASEPIIAKSTSTNQKIGIIGDGSVGKTALMIALANIDKNNFSTVDIDRSTFNYLQFDTHTYRHPQSNKIVPITFIDIQGATDVKDSESIGSYIELISIADCDLYLIAFDKPFSKHNRHCQEHIENTLRRKYILVRTKTDMLFSEFAKKKSNNEHRDDSINYYDSKIALSDTRQNASISSDRERLSDEIYLTAAGYDDMLKNSPFFTFDLEKLKKKLVRLAIKDTRVERMFKITFSALTTTINTCFRRGYIVSSTRYQWIAAACSLIPFLDELPAFYGREKIRQVFGIHGNSTQTNTSSSTTTSFEKYLIEKNFTIPKTYLKSGCFEYLWCGKEKQSMANAANDSNAFFQLPGTWNSKDKSVTSQNTKACIGHVAYTIVGRPATILGAIGKVLDSTIQIAVPASAAALRAASIAGIVIGVVLTPAFALWSFYSTGKRMDEHLHILCDDLHVIAAYFLAAIYNSHINITRLPEIVSFDTALSGADESSSDEE</sequence>
<dbReference type="Gene3D" id="3.40.50.300">
    <property type="entry name" value="P-loop containing nucleotide triphosphate hydrolases"/>
    <property type="match status" value="1"/>
</dbReference>
<feature type="domain" description="G" evidence="2">
    <location>
        <begin position="32"/>
        <end position="154"/>
    </location>
</feature>
<evidence type="ECO:0000313" key="5">
    <source>
        <dbReference type="Proteomes" id="UP000663854"/>
    </source>
</evidence>
<feature type="transmembrane region" description="Helical" evidence="1">
    <location>
        <begin position="426"/>
        <end position="448"/>
    </location>
</feature>
<proteinExistence type="predicted"/>
<reference evidence="3" key="1">
    <citation type="submission" date="2021-02" db="EMBL/GenBank/DDBJ databases">
        <authorList>
            <person name="Nowell W R."/>
        </authorList>
    </citation>
    <scope>NUCLEOTIDE SEQUENCE</scope>
</reference>
<evidence type="ECO:0000313" key="3">
    <source>
        <dbReference type="EMBL" id="CAF1374363.1"/>
    </source>
</evidence>
<dbReference type="GO" id="GO:0005525">
    <property type="term" value="F:GTP binding"/>
    <property type="evidence" value="ECO:0007669"/>
    <property type="project" value="InterPro"/>
</dbReference>
<keyword evidence="6" id="KW-1185">Reference proteome</keyword>
<dbReference type="Proteomes" id="UP000663854">
    <property type="component" value="Unassembled WGS sequence"/>
</dbReference>
<evidence type="ECO:0000313" key="6">
    <source>
        <dbReference type="Proteomes" id="UP000663870"/>
    </source>
</evidence>
<dbReference type="CDD" id="cd00882">
    <property type="entry name" value="Ras_like_GTPase"/>
    <property type="match status" value="1"/>
</dbReference>
<name>A0A815IWI5_9BILA</name>